<dbReference type="AlphaFoldDB" id="A0A5D2TKE6"/>
<name>A0A5D2TKE6_GOSMU</name>
<accession>A0A5D2TKE6</accession>
<dbReference type="EMBL" id="CM017657">
    <property type="protein sequence ID" value="TYI64753.1"/>
    <property type="molecule type" value="Genomic_DNA"/>
</dbReference>
<evidence type="ECO:0000313" key="2">
    <source>
        <dbReference type="Proteomes" id="UP000323597"/>
    </source>
</evidence>
<protein>
    <submittedName>
        <fullName evidence="1">Uncharacterized protein</fullName>
    </submittedName>
</protein>
<reference evidence="1 2" key="1">
    <citation type="submission" date="2019-07" db="EMBL/GenBank/DDBJ databases">
        <title>WGS assembly of Gossypium mustelinum.</title>
        <authorList>
            <person name="Chen Z.J."/>
            <person name="Sreedasyam A."/>
            <person name="Ando A."/>
            <person name="Song Q."/>
            <person name="De L."/>
            <person name="Hulse-Kemp A."/>
            <person name="Ding M."/>
            <person name="Ye W."/>
            <person name="Kirkbride R."/>
            <person name="Jenkins J."/>
            <person name="Plott C."/>
            <person name="Lovell J."/>
            <person name="Lin Y.-M."/>
            <person name="Vaughn R."/>
            <person name="Liu B."/>
            <person name="Li W."/>
            <person name="Simpson S."/>
            <person name="Scheffler B."/>
            <person name="Saski C."/>
            <person name="Grover C."/>
            <person name="Hu G."/>
            <person name="Conover J."/>
            <person name="Carlson J."/>
            <person name="Shu S."/>
            <person name="Boston L."/>
            <person name="Williams M."/>
            <person name="Peterson D."/>
            <person name="Mcgee K."/>
            <person name="Jones D."/>
            <person name="Wendel J."/>
            <person name="Stelly D."/>
            <person name="Grimwood J."/>
            <person name="Schmutz J."/>
        </authorList>
    </citation>
    <scope>NUCLEOTIDE SEQUENCE [LARGE SCALE GENOMIC DNA]</scope>
    <source>
        <strain evidence="1">1408120.09</strain>
    </source>
</reference>
<gene>
    <name evidence="1" type="ORF">E1A91_D09G109900v1</name>
</gene>
<dbReference type="Proteomes" id="UP000323597">
    <property type="component" value="Chromosome D09"/>
</dbReference>
<evidence type="ECO:0000313" key="1">
    <source>
        <dbReference type="EMBL" id="TYI64753.1"/>
    </source>
</evidence>
<keyword evidence="2" id="KW-1185">Reference proteome</keyword>
<sequence>MTLKANRILQRSSLVGPSLPFISSIKKSKYKVAIVSKKIIINRPSKKIIGKPTHKHAQANLAPA</sequence>
<organism evidence="1 2">
    <name type="scientific">Gossypium mustelinum</name>
    <name type="common">Cotton</name>
    <name type="synonym">Gossypium caicoense</name>
    <dbReference type="NCBI Taxonomy" id="34275"/>
    <lineage>
        <taxon>Eukaryota</taxon>
        <taxon>Viridiplantae</taxon>
        <taxon>Streptophyta</taxon>
        <taxon>Embryophyta</taxon>
        <taxon>Tracheophyta</taxon>
        <taxon>Spermatophyta</taxon>
        <taxon>Magnoliopsida</taxon>
        <taxon>eudicotyledons</taxon>
        <taxon>Gunneridae</taxon>
        <taxon>Pentapetalae</taxon>
        <taxon>rosids</taxon>
        <taxon>malvids</taxon>
        <taxon>Malvales</taxon>
        <taxon>Malvaceae</taxon>
        <taxon>Malvoideae</taxon>
        <taxon>Gossypium</taxon>
    </lineage>
</organism>
<proteinExistence type="predicted"/>